<keyword evidence="3" id="KW-0238">DNA-binding</keyword>
<dbReference type="Pfam" id="PF13411">
    <property type="entry name" value="MerR_1"/>
    <property type="match status" value="1"/>
</dbReference>
<keyword evidence="2" id="KW-0805">Transcription regulation</keyword>
<dbReference type="PROSITE" id="PS50937">
    <property type="entry name" value="HTH_MERR_2"/>
    <property type="match status" value="1"/>
</dbReference>
<evidence type="ECO:0000256" key="4">
    <source>
        <dbReference type="ARBA" id="ARBA00023163"/>
    </source>
</evidence>
<protein>
    <submittedName>
        <fullName evidence="6">MerR family transcriptional regulator</fullName>
    </submittedName>
</protein>
<dbReference type="EMBL" id="JBHPBY010000040">
    <property type="protein sequence ID" value="MFC1849473.1"/>
    <property type="molecule type" value="Genomic_DNA"/>
</dbReference>
<organism evidence="6 7">
    <name type="scientific">candidate division CSSED10-310 bacterium</name>
    <dbReference type="NCBI Taxonomy" id="2855610"/>
    <lineage>
        <taxon>Bacteria</taxon>
        <taxon>Bacteria division CSSED10-310</taxon>
    </lineage>
</organism>
<accession>A0ABV6YTG4</accession>
<evidence type="ECO:0000313" key="6">
    <source>
        <dbReference type="EMBL" id="MFC1849473.1"/>
    </source>
</evidence>
<dbReference type="SUPFAM" id="SSF46955">
    <property type="entry name" value="Putative DNA-binding domain"/>
    <property type="match status" value="1"/>
</dbReference>
<reference evidence="6 7" key="1">
    <citation type="submission" date="2024-09" db="EMBL/GenBank/DDBJ databases">
        <title>Laminarin stimulates single cell rates of sulfate reduction while oxygen inhibits transcriptomic activity in coastal marine sediment.</title>
        <authorList>
            <person name="Lindsay M."/>
            <person name="Orcutt B."/>
            <person name="Emerson D."/>
            <person name="Stepanauskas R."/>
            <person name="D'Angelo T."/>
        </authorList>
    </citation>
    <scope>NUCLEOTIDE SEQUENCE [LARGE SCALE GENOMIC DNA]</scope>
    <source>
        <strain evidence="6">SAG AM-311-K15</strain>
    </source>
</reference>
<dbReference type="PANTHER" id="PTHR30204">
    <property type="entry name" value="REDOX-CYCLING DRUG-SENSING TRANSCRIPTIONAL ACTIVATOR SOXR"/>
    <property type="match status" value="1"/>
</dbReference>
<dbReference type="SMART" id="SM00422">
    <property type="entry name" value="HTH_MERR"/>
    <property type="match status" value="1"/>
</dbReference>
<evidence type="ECO:0000256" key="1">
    <source>
        <dbReference type="ARBA" id="ARBA00022491"/>
    </source>
</evidence>
<name>A0ABV6YTG4_UNCC1</name>
<dbReference type="Proteomes" id="UP001594351">
    <property type="component" value="Unassembled WGS sequence"/>
</dbReference>
<dbReference type="InterPro" id="IPR009061">
    <property type="entry name" value="DNA-bd_dom_put_sf"/>
</dbReference>
<dbReference type="InterPro" id="IPR000551">
    <property type="entry name" value="MerR-type_HTH_dom"/>
</dbReference>
<dbReference type="Gene3D" id="1.25.40.10">
    <property type="entry name" value="Tetratricopeptide repeat domain"/>
    <property type="match status" value="1"/>
</dbReference>
<dbReference type="SUPFAM" id="SSF48452">
    <property type="entry name" value="TPR-like"/>
    <property type="match status" value="1"/>
</dbReference>
<evidence type="ECO:0000259" key="5">
    <source>
        <dbReference type="PROSITE" id="PS50937"/>
    </source>
</evidence>
<evidence type="ECO:0000313" key="7">
    <source>
        <dbReference type="Proteomes" id="UP001594351"/>
    </source>
</evidence>
<dbReference type="InterPro" id="IPR011990">
    <property type="entry name" value="TPR-like_helical_dom_sf"/>
</dbReference>
<sequence length="506" mass="58423">MRAPKTKRIRDVIEQTGVSRELIHHYLREGLIPKPESRAIYTDHHIRLLHQIKKLREDHGLPLDVIRTIFHYFDFDPVRLEPLTLSDSLRKRMIQFAEDGHILATESLTSEAVIRLAGITPERFEEYIRVHLIKPRDDNGQNGYALYDARIIALCEQGLALGIPFESFQTIGSYIRVGFELEHAVLFDVLQDSDREVRGILGEIFIRREVISSFIHNFLHSLIAQRIKDLITPSSQEVLTLDNVIYRPSPMFLKFHGLDEKIDQTQLSLSETPPQAFNWLQAVRILLHAGRYREALFYLEQALDHWGSDENLHKEYGRALILCGQHHKGEQVLLKLEKSIGSDFCTNILSALAIMGQFGRGQEPYDSIERSIVLRDRINAALEQAVSQKPLLRIEVQMLAGWLYTILPSSFQLMSNGLTLLMKTLRELEQDMMTEINFPGLWERYVVNTAYLLFDCIRRCQRQHLAEFPEGTVPSLENLKLLILRHDPACSFAETVFLFKHGAPKW</sequence>
<evidence type="ECO:0000256" key="2">
    <source>
        <dbReference type="ARBA" id="ARBA00023015"/>
    </source>
</evidence>
<dbReference type="InterPro" id="IPR047057">
    <property type="entry name" value="MerR_fam"/>
</dbReference>
<keyword evidence="7" id="KW-1185">Reference proteome</keyword>
<gene>
    <name evidence="6" type="ORF">ACFL27_04605</name>
</gene>
<dbReference type="Gene3D" id="1.10.1660.10">
    <property type="match status" value="1"/>
</dbReference>
<proteinExistence type="predicted"/>
<comment type="caution">
    <text evidence="6">The sequence shown here is derived from an EMBL/GenBank/DDBJ whole genome shotgun (WGS) entry which is preliminary data.</text>
</comment>
<keyword evidence="4" id="KW-0804">Transcription</keyword>
<dbReference type="PANTHER" id="PTHR30204:SF69">
    <property type="entry name" value="MERR-FAMILY TRANSCRIPTIONAL REGULATOR"/>
    <property type="match status" value="1"/>
</dbReference>
<evidence type="ECO:0000256" key="3">
    <source>
        <dbReference type="ARBA" id="ARBA00023125"/>
    </source>
</evidence>
<keyword evidence="1" id="KW-0678">Repressor</keyword>
<feature type="domain" description="HTH merR-type" evidence="5">
    <location>
        <begin position="16"/>
        <end position="72"/>
    </location>
</feature>